<gene>
    <name evidence="1" type="ORF">C7S16_0368</name>
</gene>
<protein>
    <submittedName>
        <fullName evidence="1">Uncharacterized protein</fullName>
    </submittedName>
</protein>
<organism evidence="1 2">
    <name type="scientific">Burkholderia thailandensis</name>
    <dbReference type="NCBI Taxonomy" id="57975"/>
    <lineage>
        <taxon>Bacteria</taxon>
        <taxon>Pseudomonadati</taxon>
        <taxon>Pseudomonadota</taxon>
        <taxon>Betaproteobacteria</taxon>
        <taxon>Burkholderiales</taxon>
        <taxon>Burkholderiaceae</taxon>
        <taxon>Burkholderia</taxon>
        <taxon>pseudomallei group</taxon>
    </lineage>
</organism>
<reference evidence="1" key="1">
    <citation type="submission" date="2018-08" db="EMBL/GenBank/DDBJ databases">
        <title>Identification of Burkholderia cepacia strains that express a Burkholderia pseudomallei-like capsular polysaccharide.</title>
        <authorList>
            <person name="Burtnick M.N."/>
            <person name="Vongsouvath M."/>
            <person name="Newton P."/>
            <person name="Wuthiekanun V."/>
            <person name="Limmathurotsakul D."/>
            <person name="Brett P.J."/>
            <person name="Chantratita N."/>
            <person name="Dance D.A."/>
        </authorList>
    </citation>
    <scope>NUCLEOTIDE SEQUENCE</scope>
    <source>
        <strain evidence="1">SBXCC001</strain>
    </source>
</reference>
<evidence type="ECO:0000313" key="2">
    <source>
        <dbReference type="Proteomes" id="UP001272137"/>
    </source>
</evidence>
<dbReference type="Proteomes" id="UP001272137">
    <property type="component" value="Unassembled WGS sequence"/>
</dbReference>
<sequence>MRRAIARSSRFDQGNMKASARLAGILVSDMSFIAWEM</sequence>
<accession>A0AAW9D394</accession>
<evidence type="ECO:0000313" key="1">
    <source>
        <dbReference type="EMBL" id="MDW9256097.1"/>
    </source>
</evidence>
<proteinExistence type="predicted"/>
<dbReference type="AlphaFoldDB" id="A0AAW9D394"/>
<dbReference type="EMBL" id="QXCT01000002">
    <property type="protein sequence ID" value="MDW9256097.1"/>
    <property type="molecule type" value="Genomic_DNA"/>
</dbReference>
<name>A0AAW9D394_BURTH</name>
<comment type="caution">
    <text evidence="1">The sequence shown here is derived from an EMBL/GenBank/DDBJ whole genome shotgun (WGS) entry which is preliminary data.</text>
</comment>